<feature type="compositionally biased region" description="Basic and acidic residues" evidence="1">
    <location>
        <begin position="64"/>
        <end position="76"/>
    </location>
</feature>
<evidence type="ECO:0000313" key="3">
    <source>
        <dbReference type="Proteomes" id="UP000234331"/>
    </source>
</evidence>
<evidence type="ECO:0000256" key="1">
    <source>
        <dbReference type="SAM" id="MobiDB-lite"/>
    </source>
</evidence>
<accession>A0A2I2KRC8</accession>
<keyword evidence="3" id="KW-1185">Reference proteome</keyword>
<feature type="region of interest" description="Disordered" evidence="1">
    <location>
        <begin position="64"/>
        <end position="86"/>
    </location>
</feature>
<protein>
    <submittedName>
        <fullName evidence="2">Uncharacterized protein</fullName>
    </submittedName>
</protein>
<dbReference type="AlphaFoldDB" id="A0A2I2KRC8"/>
<name>A0A2I2KRC8_9ACTN</name>
<reference evidence="2 3" key="1">
    <citation type="submission" date="2017-06" db="EMBL/GenBank/DDBJ databases">
        <authorList>
            <person name="Kim H.J."/>
            <person name="Triplett B.A."/>
        </authorList>
    </citation>
    <scope>NUCLEOTIDE SEQUENCE [LARGE SCALE GENOMIC DNA]</scope>
    <source>
        <strain evidence="2">FRACA_ARgP5</strain>
    </source>
</reference>
<organism evidence="2 3">
    <name type="scientific">Frankia canadensis</name>
    <dbReference type="NCBI Taxonomy" id="1836972"/>
    <lineage>
        <taxon>Bacteria</taxon>
        <taxon>Bacillati</taxon>
        <taxon>Actinomycetota</taxon>
        <taxon>Actinomycetes</taxon>
        <taxon>Frankiales</taxon>
        <taxon>Frankiaceae</taxon>
        <taxon>Frankia</taxon>
    </lineage>
</organism>
<evidence type="ECO:0000313" key="2">
    <source>
        <dbReference type="EMBL" id="SNQ48196.1"/>
    </source>
</evidence>
<gene>
    <name evidence="2" type="ORF">FRACA_2280008</name>
</gene>
<dbReference type="EMBL" id="FZMO01000144">
    <property type="protein sequence ID" value="SNQ48196.1"/>
    <property type="molecule type" value="Genomic_DNA"/>
</dbReference>
<sequence length="209" mass="22340">MDPDHGMRGPVLPGDEDLAKSLRLRRLGRWDRVVVVVRVLGPEPVSQVAQGVREITVGRRRVGDEGVAAERGDGDAAQRTGGRRAHHEGHVGVPVVGAALGRVHAQHVRAALQGGDGRVRPGEFAEAGGESLLPLVVEFLAPEEQRLVFKQCLPDGGNGLAVEVDAQVEACHLGADPSGYLAYAQIRTDDCHGWLLGSLGVAWRDQWRG</sequence>
<dbReference type="Proteomes" id="UP000234331">
    <property type="component" value="Unassembled WGS sequence"/>
</dbReference>
<proteinExistence type="predicted"/>